<gene>
    <name evidence="1" type="ORF">Homavirus6_14</name>
</gene>
<evidence type="ECO:0000313" key="1">
    <source>
        <dbReference type="EMBL" id="AYV82093.1"/>
    </source>
</evidence>
<organism evidence="1">
    <name type="scientific">Homavirus sp</name>
    <dbReference type="NCBI Taxonomy" id="2487769"/>
    <lineage>
        <taxon>Viruses</taxon>
        <taxon>Varidnaviria</taxon>
        <taxon>Bamfordvirae</taxon>
        <taxon>Nucleocytoviricota</taxon>
        <taxon>Megaviricetes</taxon>
        <taxon>Imitervirales</taxon>
        <taxon>Mimiviridae</taxon>
        <taxon>Klosneuvirinae</taxon>
    </lineage>
</organism>
<proteinExistence type="predicted"/>
<sequence>MSNNIILENYNLDQCNLDTTTKTMITDIKKILDKYNINFPLQLLSFMIPSIYSILKDRNFKYTTENCIKILTEEFIKNGCFLQHGHMMSISQSDYTELCIMVIKQNGYALRFVQYCSSLEEYILICTMAVKQNGYALRFVDYNSLTVEEYSTLCLKAVKVYGDALKYVEYDYINKNMYPIICSNAVNQDWRALQLVKPECLTMEDYLNICSTAVNQNLQAEKFIKMDISTIRMEFEIDTIEIVI</sequence>
<name>A0A3G5A8E9_9VIRU</name>
<protein>
    <recommendedName>
        <fullName evidence="2">DUF4116 domain-containing protein</fullName>
    </recommendedName>
</protein>
<accession>A0A3G5A8E9</accession>
<reference evidence="1" key="1">
    <citation type="submission" date="2018-10" db="EMBL/GenBank/DDBJ databases">
        <title>Hidden diversity of soil giant viruses.</title>
        <authorList>
            <person name="Schulz F."/>
            <person name="Alteio L."/>
            <person name="Goudeau D."/>
            <person name="Ryan E.M."/>
            <person name="Malmstrom R.R."/>
            <person name="Blanchard J."/>
            <person name="Woyke T."/>
        </authorList>
    </citation>
    <scope>NUCLEOTIDE SEQUENCE</scope>
    <source>
        <strain evidence="1">HOV1</strain>
    </source>
</reference>
<dbReference type="EMBL" id="MK072337">
    <property type="protein sequence ID" value="AYV82093.1"/>
    <property type="molecule type" value="Genomic_DNA"/>
</dbReference>
<evidence type="ECO:0008006" key="2">
    <source>
        <dbReference type="Google" id="ProtNLM"/>
    </source>
</evidence>